<evidence type="ECO:0000313" key="2">
    <source>
        <dbReference type="EMBL" id="MFC4619915.1"/>
    </source>
</evidence>
<evidence type="ECO:0000313" key="3">
    <source>
        <dbReference type="Proteomes" id="UP001596022"/>
    </source>
</evidence>
<dbReference type="InterPro" id="IPR051908">
    <property type="entry name" value="Ribosomal_N-acetyltransferase"/>
</dbReference>
<dbReference type="SUPFAM" id="SSF55729">
    <property type="entry name" value="Acyl-CoA N-acyltransferases (Nat)"/>
    <property type="match status" value="1"/>
</dbReference>
<dbReference type="EC" id="2.3.-.-" evidence="2"/>
<comment type="caution">
    <text evidence="2">The sequence shown here is derived from an EMBL/GenBank/DDBJ whole genome shotgun (WGS) entry which is preliminary data.</text>
</comment>
<protein>
    <submittedName>
        <fullName evidence="2">GNAT family N-acetyltransferase</fullName>
        <ecNumber evidence="2">2.3.-.-</ecNumber>
    </submittedName>
</protein>
<name>A0ABV9GT65_9BACL</name>
<gene>
    <name evidence="2" type="ORF">ACFO4N_14475</name>
</gene>
<dbReference type="CDD" id="cd04301">
    <property type="entry name" value="NAT_SF"/>
    <property type="match status" value="1"/>
</dbReference>
<dbReference type="Gene3D" id="3.40.630.30">
    <property type="match status" value="1"/>
</dbReference>
<sequence length="179" mass="20715">MFTFQVDKDIELRILEQADANKLYTVIDNNRRHLREWLPWVDGVTSPEDYHKIIADWRKQFADEDGFQAGIFFHGEIVGMIGFHGIDRRNRQTSIGYWLAEGHQGQGIMTCACRALIDYAFRVLDLNRVEIRCATGNKKSRAIPERLGFKHEGTVRCGEWLADHFVDSEVYGLLKNDVN</sequence>
<dbReference type="PROSITE" id="PS51186">
    <property type="entry name" value="GNAT"/>
    <property type="match status" value="1"/>
</dbReference>
<dbReference type="Proteomes" id="UP001596022">
    <property type="component" value="Unassembled WGS sequence"/>
</dbReference>
<accession>A0ABV9GT65</accession>
<dbReference type="GO" id="GO:0016746">
    <property type="term" value="F:acyltransferase activity"/>
    <property type="evidence" value="ECO:0007669"/>
    <property type="project" value="UniProtKB-KW"/>
</dbReference>
<evidence type="ECO:0000259" key="1">
    <source>
        <dbReference type="PROSITE" id="PS51186"/>
    </source>
</evidence>
<reference evidence="3" key="1">
    <citation type="journal article" date="2019" name="Int. J. Syst. Evol. Microbiol.">
        <title>The Global Catalogue of Microorganisms (GCM) 10K type strain sequencing project: providing services to taxonomists for standard genome sequencing and annotation.</title>
        <authorList>
            <consortium name="The Broad Institute Genomics Platform"/>
            <consortium name="The Broad Institute Genome Sequencing Center for Infectious Disease"/>
            <person name="Wu L."/>
            <person name="Ma J."/>
        </authorList>
    </citation>
    <scope>NUCLEOTIDE SEQUENCE [LARGE SCALE GENOMIC DNA]</scope>
    <source>
        <strain evidence="3">CGMCC 1.16306</strain>
    </source>
</reference>
<keyword evidence="2" id="KW-0012">Acyltransferase</keyword>
<dbReference type="RefSeq" id="WP_376847003.1">
    <property type="nucleotide sequence ID" value="NZ_JBHSFW010000013.1"/>
</dbReference>
<dbReference type="Pfam" id="PF13302">
    <property type="entry name" value="Acetyltransf_3"/>
    <property type="match status" value="1"/>
</dbReference>
<dbReference type="EMBL" id="JBHSFW010000013">
    <property type="protein sequence ID" value="MFC4619915.1"/>
    <property type="molecule type" value="Genomic_DNA"/>
</dbReference>
<keyword evidence="2" id="KW-0808">Transferase</keyword>
<keyword evidence="3" id="KW-1185">Reference proteome</keyword>
<dbReference type="PANTHER" id="PTHR43441">
    <property type="entry name" value="RIBOSOMAL-PROTEIN-SERINE ACETYLTRANSFERASE"/>
    <property type="match status" value="1"/>
</dbReference>
<dbReference type="InterPro" id="IPR000182">
    <property type="entry name" value="GNAT_dom"/>
</dbReference>
<organism evidence="2 3">
    <name type="scientific">Camelliibacillus cellulosilyticus</name>
    <dbReference type="NCBI Taxonomy" id="2174486"/>
    <lineage>
        <taxon>Bacteria</taxon>
        <taxon>Bacillati</taxon>
        <taxon>Bacillota</taxon>
        <taxon>Bacilli</taxon>
        <taxon>Bacillales</taxon>
        <taxon>Sporolactobacillaceae</taxon>
        <taxon>Camelliibacillus</taxon>
    </lineage>
</organism>
<proteinExistence type="predicted"/>
<dbReference type="PANTHER" id="PTHR43441:SF12">
    <property type="entry name" value="RIBOSOMAL N-ACETYLTRANSFERASE YDAF-RELATED"/>
    <property type="match status" value="1"/>
</dbReference>
<dbReference type="InterPro" id="IPR016181">
    <property type="entry name" value="Acyl_CoA_acyltransferase"/>
</dbReference>
<feature type="domain" description="N-acetyltransferase" evidence="1">
    <location>
        <begin position="10"/>
        <end position="177"/>
    </location>
</feature>